<dbReference type="InterPro" id="IPR041490">
    <property type="entry name" value="KstR2_TetR_C"/>
</dbReference>
<protein>
    <submittedName>
        <fullName evidence="5">TetR family transcriptional regulator</fullName>
    </submittedName>
    <submittedName>
        <fullName evidence="6">TetR/AcrR family transcriptional regulator</fullName>
    </submittedName>
</protein>
<dbReference type="SUPFAM" id="SSF48498">
    <property type="entry name" value="Tetracyclin repressor-like, C-terminal domain"/>
    <property type="match status" value="1"/>
</dbReference>
<organism evidence="5">
    <name type="scientific">Neobacillus citreus</name>
    <dbReference type="NCBI Taxonomy" id="2833578"/>
    <lineage>
        <taxon>Bacteria</taxon>
        <taxon>Bacillati</taxon>
        <taxon>Bacillota</taxon>
        <taxon>Bacilli</taxon>
        <taxon>Bacillales</taxon>
        <taxon>Bacillaceae</taxon>
        <taxon>Neobacillus</taxon>
    </lineage>
</organism>
<evidence type="ECO:0000259" key="4">
    <source>
        <dbReference type="PROSITE" id="PS50977"/>
    </source>
</evidence>
<name>A0A942SV55_9BACI</name>
<reference evidence="5" key="1">
    <citation type="submission" date="2021-05" db="EMBL/GenBank/DDBJ databases">
        <title>Novel Bacillus species.</title>
        <authorList>
            <person name="Liu G."/>
        </authorList>
    </citation>
    <scope>NUCLEOTIDE SEQUENCE</scope>
    <source>
        <strain evidence="5 7">FJAT-50051</strain>
    </source>
</reference>
<proteinExistence type="predicted"/>
<evidence type="ECO:0000313" key="7">
    <source>
        <dbReference type="Proteomes" id="UP000677265"/>
    </source>
</evidence>
<dbReference type="Gene3D" id="1.10.357.10">
    <property type="entry name" value="Tetracycline Repressor, domain 2"/>
    <property type="match status" value="1"/>
</dbReference>
<feature type="DNA-binding region" description="H-T-H motif" evidence="3">
    <location>
        <begin position="33"/>
        <end position="52"/>
    </location>
</feature>
<dbReference type="RefSeq" id="WP_213140383.1">
    <property type="nucleotide sequence ID" value="NZ_JAGYPE020000001.1"/>
</dbReference>
<dbReference type="GO" id="GO:0003677">
    <property type="term" value="F:DNA binding"/>
    <property type="evidence" value="ECO:0007669"/>
    <property type="project" value="UniProtKB-UniRule"/>
</dbReference>
<keyword evidence="1" id="KW-0678">Repressor</keyword>
<dbReference type="InterPro" id="IPR001647">
    <property type="entry name" value="HTH_TetR"/>
</dbReference>
<dbReference type="Gene3D" id="1.10.10.60">
    <property type="entry name" value="Homeodomain-like"/>
    <property type="match status" value="1"/>
</dbReference>
<dbReference type="Pfam" id="PF00440">
    <property type="entry name" value="TetR_N"/>
    <property type="match status" value="1"/>
</dbReference>
<evidence type="ECO:0000256" key="1">
    <source>
        <dbReference type="ARBA" id="ARBA00022491"/>
    </source>
</evidence>
<evidence type="ECO:0000256" key="3">
    <source>
        <dbReference type="PROSITE-ProRule" id="PRU00335"/>
    </source>
</evidence>
<sequence>MSSFREQKIAKKKREILRSAAAVLAEKGYHGTTMEEIAAQLLMTKGSMYYYFKNKDDILYHCHQMIMELSLEKIEEVVHSDLNPIEKLESAIKAHILLSTKEKSMFMIMDKPYQKFTDDQLNEVLDARRNYAHYFDKILNEGIEKQVFEIDDTKMVRMIILSAINYIQQWYNQDGPQTGEEIAESYASNLLKMVVKKS</sequence>
<dbReference type="Proteomes" id="UP000677265">
    <property type="component" value="Unassembled WGS sequence"/>
</dbReference>
<dbReference type="AlphaFoldDB" id="A0A942SV55"/>
<dbReference type="InterPro" id="IPR009057">
    <property type="entry name" value="Homeodomain-like_sf"/>
</dbReference>
<keyword evidence="2 3" id="KW-0238">DNA-binding</keyword>
<evidence type="ECO:0000313" key="6">
    <source>
        <dbReference type="EMBL" id="MCH6263978.1"/>
    </source>
</evidence>
<evidence type="ECO:0000313" key="5">
    <source>
        <dbReference type="EMBL" id="MBS4180393.1"/>
    </source>
</evidence>
<dbReference type="PANTHER" id="PTHR43479">
    <property type="entry name" value="ACREF/ENVCD OPERON REPRESSOR-RELATED"/>
    <property type="match status" value="1"/>
</dbReference>
<dbReference type="PANTHER" id="PTHR43479:SF11">
    <property type="entry name" value="ACREF_ENVCD OPERON REPRESSOR-RELATED"/>
    <property type="match status" value="1"/>
</dbReference>
<dbReference type="EMBL" id="JAGYPE020000001">
    <property type="protein sequence ID" value="MCH6263978.1"/>
    <property type="molecule type" value="Genomic_DNA"/>
</dbReference>
<keyword evidence="7" id="KW-1185">Reference proteome</keyword>
<dbReference type="PRINTS" id="PR00455">
    <property type="entry name" value="HTHTETR"/>
</dbReference>
<dbReference type="Pfam" id="PF17932">
    <property type="entry name" value="TetR_C_24"/>
    <property type="match status" value="1"/>
</dbReference>
<dbReference type="EMBL" id="JAGYPE010000001">
    <property type="protein sequence ID" value="MBS4180393.1"/>
    <property type="molecule type" value="Genomic_DNA"/>
</dbReference>
<accession>A0A942SV55</accession>
<dbReference type="PROSITE" id="PS50977">
    <property type="entry name" value="HTH_TETR_2"/>
    <property type="match status" value="1"/>
</dbReference>
<dbReference type="SUPFAM" id="SSF46689">
    <property type="entry name" value="Homeodomain-like"/>
    <property type="match status" value="1"/>
</dbReference>
<evidence type="ECO:0000256" key="2">
    <source>
        <dbReference type="ARBA" id="ARBA00023125"/>
    </source>
</evidence>
<comment type="caution">
    <text evidence="5">The sequence shown here is derived from an EMBL/GenBank/DDBJ whole genome shotgun (WGS) entry which is preliminary data.</text>
</comment>
<feature type="domain" description="HTH tetR-type" evidence="4">
    <location>
        <begin position="10"/>
        <end position="70"/>
    </location>
</feature>
<dbReference type="InterPro" id="IPR036271">
    <property type="entry name" value="Tet_transcr_reg_TetR-rel_C_sf"/>
</dbReference>
<dbReference type="InterPro" id="IPR050624">
    <property type="entry name" value="HTH-type_Tx_Regulator"/>
</dbReference>
<gene>
    <name evidence="6" type="ORF">KHB02_000370</name>
    <name evidence="5" type="ORF">KHB02_03200</name>
</gene>